<keyword evidence="1" id="KW-0812">Transmembrane</keyword>
<name>A0ABW1XPF6_9ALTE</name>
<accession>A0ABW1XPF6</accession>
<evidence type="ECO:0000313" key="3">
    <source>
        <dbReference type="Proteomes" id="UP001596364"/>
    </source>
</evidence>
<feature type="transmembrane region" description="Helical" evidence="1">
    <location>
        <begin position="46"/>
        <end position="64"/>
    </location>
</feature>
<protein>
    <submittedName>
        <fullName evidence="2">Uncharacterized protein</fullName>
    </submittedName>
</protein>
<evidence type="ECO:0000256" key="1">
    <source>
        <dbReference type="SAM" id="Phobius"/>
    </source>
</evidence>
<reference evidence="3" key="1">
    <citation type="journal article" date="2019" name="Int. J. Syst. Evol. Microbiol.">
        <title>The Global Catalogue of Microorganisms (GCM) 10K type strain sequencing project: providing services to taxonomists for standard genome sequencing and annotation.</title>
        <authorList>
            <consortium name="The Broad Institute Genomics Platform"/>
            <consortium name="The Broad Institute Genome Sequencing Center for Infectious Disease"/>
            <person name="Wu L."/>
            <person name="Ma J."/>
        </authorList>
    </citation>
    <scope>NUCLEOTIDE SEQUENCE [LARGE SCALE GENOMIC DNA]</scope>
    <source>
        <strain evidence="3">CGMCC 1.16031</strain>
    </source>
</reference>
<gene>
    <name evidence="2" type="ORF">ACFP85_10875</name>
</gene>
<keyword evidence="1" id="KW-1133">Transmembrane helix</keyword>
<dbReference type="EMBL" id="JBHSUS010000001">
    <property type="protein sequence ID" value="MFC6440645.1"/>
    <property type="molecule type" value="Genomic_DNA"/>
</dbReference>
<comment type="caution">
    <text evidence="2">The sequence shown here is derived from an EMBL/GenBank/DDBJ whole genome shotgun (WGS) entry which is preliminary data.</text>
</comment>
<sequence length="156" mass="17663">MNKQSFDQQLQQQIDALPKDVRPERDLWQAIERGIDTHVAPKKRPYGIAAAIALFGLVGTLVVVQQRDDAQQSLLAQLSSQHKQQVDSLLVKYAEQPALTDNWQAQLQQLDDAASAIKKALKEDPDNMALLKMLTQVHQQQIDLIEKVHAPQWQQI</sequence>
<proteinExistence type="predicted"/>
<keyword evidence="1" id="KW-0472">Membrane</keyword>
<dbReference type="RefSeq" id="WP_131259602.1">
    <property type="nucleotide sequence ID" value="NZ_JBHSUS010000001.1"/>
</dbReference>
<evidence type="ECO:0000313" key="2">
    <source>
        <dbReference type="EMBL" id="MFC6440645.1"/>
    </source>
</evidence>
<dbReference type="Proteomes" id="UP001596364">
    <property type="component" value="Unassembled WGS sequence"/>
</dbReference>
<keyword evidence="3" id="KW-1185">Reference proteome</keyword>
<organism evidence="2 3">
    <name type="scientific">Pseudobowmanella zhangzhouensis</name>
    <dbReference type="NCBI Taxonomy" id="1537679"/>
    <lineage>
        <taxon>Bacteria</taxon>
        <taxon>Pseudomonadati</taxon>
        <taxon>Pseudomonadota</taxon>
        <taxon>Gammaproteobacteria</taxon>
        <taxon>Alteromonadales</taxon>
        <taxon>Alteromonadaceae</taxon>
    </lineage>
</organism>